<dbReference type="GO" id="GO:0009289">
    <property type="term" value="C:pilus"/>
    <property type="evidence" value="ECO:0007669"/>
    <property type="project" value="UniProtKB-SubCell"/>
</dbReference>
<evidence type="ECO:0000256" key="5">
    <source>
        <dbReference type="ARBA" id="ARBA00022837"/>
    </source>
</evidence>
<feature type="region of interest" description="Disordered" evidence="7">
    <location>
        <begin position="679"/>
        <end position="700"/>
    </location>
</feature>
<evidence type="ECO:0000313" key="10">
    <source>
        <dbReference type="EMBL" id="MBB5203612.1"/>
    </source>
</evidence>
<dbReference type="RefSeq" id="WP_138857346.1">
    <property type="nucleotide sequence ID" value="NZ_CP040709.1"/>
</dbReference>
<keyword evidence="4" id="KW-0479">Metal-binding</keyword>
<keyword evidence="11" id="KW-1185">Reference proteome</keyword>
<dbReference type="InterPro" id="IPR008707">
    <property type="entry name" value="B-propeller_PilY1"/>
</dbReference>
<accession>A0A840S265</accession>
<evidence type="ECO:0000256" key="8">
    <source>
        <dbReference type="SAM" id="SignalP"/>
    </source>
</evidence>
<protein>
    <submittedName>
        <fullName evidence="10">Type IV pilus assembly protein PilY1</fullName>
    </submittedName>
</protein>
<organism evidence="10 11">
    <name type="scientific">Inhella inkyongensis</name>
    <dbReference type="NCBI Taxonomy" id="392593"/>
    <lineage>
        <taxon>Bacteria</taxon>
        <taxon>Pseudomonadati</taxon>
        <taxon>Pseudomonadota</taxon>
        <taxon>Betaproteobacteria</taxon>
        <taxon>Burkholderiales</taxon>
        <taxon>Sphaerotilaceae</taxon>
        <taxon>Inhella</taxon>
    </lineage>
</organism>
<dbReference type="EMBL" id="JACHHO010000001">
    <property type="protein sequence ID" value="MBB5203612.1"/>
    <property type="molecule type" value="Genomic_DNA"/>
</dbReference>
<reference evidence="10 11" key="1">
    <citation type="submission" date="2020-08" db="EMBL/GenBank/DDBJ databases">
        <title>Genomic Encyclopedia of Type Strains, Phase IV (KMG-IV): sequencing the most valuable type-strain genomes for metagenomic binning, comparative biology and taxonomic classification.</title>
        <authorList>
            <person name="Goeker M."/>
        </authorList>
    </citation>
    <scope>NUCLEOTIDE SEQUENCE [LARGE SCALE GENOMIC DNA]</scope>
    <source>
        <strain evidence="10 11">DSM 23958</strain>
    </source>
</reference>
<dbReference type="AlphaFoldDB" id="A0A840S265"/>
<feature type="signal peptide" evidence="8">
    <location>
        <begin position="1"/>
        <end position="31"/>
    </location>
</feature>
<dbReference type="SUPFAM" id="SSF50998">
    <property type="entry name" value="Quinoprotein alcohol dehydrogenase-like"/>
    <property type="match status" value="1"/>
</dbReference>
<feature type="compositionally biased region" description="Low complexity" evidence="7">
    <location>
        <begin position="236"/>
        <end position="249"/>
    </location>
</feature>
<evidence type="ECO:0000259" key="9">
    <source>
        <dbReference type="Pfam" id="PF05567"/>
    </source>
</evidence>
<proteinExistence type="inferred from homology"/>
<feature type="chain" id="PRO_5033016796" evidence="8">
    <location>
        <begin position="32"/>
        <end position="1100"/>
    </location>
</feature>
<feature type="compositionally biased region" description="Basic and acidic residues" evidence="7">
    <location>
        <begin position="679"/>
        <end position="690"/>
    </location>
</feature>
<keyword evidence="3" id="KW-1029">Fimbrium biogenesis</keyword>
<evidence type="ECO:0000256" key="7">
    <source>
        <dbReference type="SAM" id="MobiDB-lite"/>
    </source>
</evidence>
<dbReference type="Pfam" id="PF05567">
    <property type="entry name" value="T4P_PilY1"/>
    <property type="match status" value="1"/>
</dbReference>
<feature type="region of interest" description="Disordered" evidence="7">
    <location>
        <begin position="236"/>
        <end position="265"/>
    </location>
</feature>
<comment type="subcellular location">
    <subcellularLocation>
        <location evidence="1">Fimbrium</location>
    </subcellularLocation>
</comment>
<gene>
    <name evidence="10" type="ORF">HNQ51_000905</name>
</gene>
<evidence type="ECO:0000256" key="1">
    <source>
        <dbReference type="ARBA" id="ARBA00004561"/>
    </source>
</evidence>
<comment type="caution">
    <text evidence="10">The sequence shown here is derived from an EMBL/GenBank/DDBJ whole genome shotgun (WGS) entry which is preliminary data.</text>
</comment>
<name>A0A840S265_9BURK</name>
<dbReference type="OrthoDB" id="7156875at2"/>
<evidence type="ECO:0000256" key="2">
    <source>
        <dbReference type="ARBA" id="ARBA00008387"/>
    </source>
</evidence>
<dbReference type="GO" id="GO:0046872">
    <property type="term" value="F:metal ion binding"/>
    <property type="evidence" value="ECO:0007669"/>
    <property type="project" value="UniProtKB-KW"/>
</dbReference>
<evidence type="ECO:0000256" key="3">
    <source>
        <dbReference type="ARBA" id="ARBA00022558"/>
    </source>
</evidence>
<evidence type="ECO:0000313" key="11">
    <source>
        <dbReference type="Proteomes" id="UP000554837"/>
    </source>
</evidence>
<keyword evidence="5" id="KW-0106">Calcium</keyword>
<dbReference type="Proteomes" id="UP000554837">
    <property type="component" value="Unassembled WGS sequence"/>
</dbReference>
<evidence type="ECO:0000256" key="6">
    <source>
        <dbReference type="ARBA" id="ARBA00023263"/>
    </source>
</evidence>
<comment type="similarity">
    <text evidence="2">Belongs to the PilY1 family.</text>
</comment>
<dbReference type="InterPro" id="IPR011047">
    <property type="entry name" value="Quinoprotein_ADH-like_sf"/>
</dbReference>
<feature type="domain" description="PilY1 beta-propeller" evidence="9">
    <location>
        <begin position="638"/>
        <end position="871"/>
    </location>
</feature>
<evidence type="ECO:0000256" key="4">
    <source>
        <dbReference type="ARBA" id="ARBA00022723"/>
    </source>
</evidence>
<sequence length="1100" mass="115942">MARHTRHPATAKKLLALAIGSALTWSPAGRAADIDIYGAAGTASSSPNVVFLLDNTSNWSSNSQDWNSTGSWSRCSSLTGSALQECKDIIEAVYYVGSSKKRPWESGYSTNGKNSDQVGLTQGQVQIRALRLVLSQLVCSGKADALSVNVGLSLLSKEGSALSPGDPTGFIRFAVKPLAGTASLSGSTCQKIISTLDDIYADITSPATKAPSSANYGAPMYELFKYFGGHTDPSLGTTAATPAGRTGYGPKPFTNPHPDKDPDAFVDASASADKLVYKSPISSSNACGNNYIVLVGNGYPNAEPKTSDPTNFSKSYLNYTPPTLSASFSDTGRWADEWAAFLANTDVSPEDGVQRVFTYTVNTYNAKEDTDQTRLLKSMAKVGGVGAAAYLEVGGDLVALVNGFKDILTNIADVNSVFTAVTLPVSTTTQGTYLNQIFVGMFRPDANAKPRWVGNLKQYELGFTGSNLDLLGANGKSAVQSGEGFFSATAESFWTTSSVYFNQLPSGTPLSASDKPDGAIVEKGGAAQRLRNANLDSAASRKVYTLPSSPAANALLSATPFTTSNTAVTASFSTAEINWIRGEANNQASTDGAELLVGSKGSVGSETLLGSTGARASIHGDVLHSRPVALNYGSEEVVVFYGSNDGLFRAVDGRKTDANGGSELWSFVAPEHYSMLKRQRDGSPDLHLPESDSNGNLITTPAGKATKDYAMDGPVGVYALYNSSAAVTEAIIYPTMRRGGRTVYALDVSSKSAPKFLWKITGGTGSYTKLAQTWSQPKPVLFKTTSTPPPVVLMMGGGYDPDEDKNSSSGIGNVIYIINGRTGGLLAALDTDYSVPSDLTVLDVNGDGDPDRAYVADVRGNLYRVDFPTGDKSLAATWSGVKAQKIAKLEGKVFYPPSTVVTRDFVAVLVGTGDREKPLTTSSSDHFVLIKDKLGAARSSVLELKDLSEVAEIGEDATTKTLKVVKSKTVNDEEGCYMTLSTTGEKVVNAPYTTTGVTYFGTNRPKPSGGAKCSADLGEAYNYSFPLFCQAPADPVKVIGGGLPPSPVGGVINLKVNGVDTKVTGCIGCGTSSPFKPYEPKPTVSPTRSRLTWRIDNLNK</sequence>
<keyword evidence="6" id="KW-0281">Fimbrium</keyword>
<keyword evidence="8" id="KW-0732">Signal</keyword>